<sequence length="119" mass="13149">MYDGVLILESLKVGTVLDGIPLTVTKVSRVAVGGTSADQPAVWSLLEFTVERGEELADVLAGVLDGPGWYADFHDEHEIFVIFPGRVFRYRRGDDAAREEAKEFGRGLAIPEAQLDWTR</sequence>
<dbReference type="EMBL" id="SJJZ01000001">
    <property type="protein sequence ID" value="TCC10468.1"/>
    <property type="molecule type" value="Genomic_DNA"/>
</dbReference>
<gene>
    <name evidence="1" type="ORF">E0H45_03885</name>
</gene>
<dbReference type="Proteomes" id="UP000292346">
    <property type="component" value="Unassembled WGS sequence"/>
</dbReference>
<accession>A0A4R0HJU7</accession>
<comment type="caution">
    <text evidence="1">The sequence shown here is derived from an EMBL/GenBank/DDBJ whole genome shotgun (WGS) entry which is preliminary data.</text>
</comment>
<proteinExistence type="predicted"/>
<organism evidence="1 2">
    <name type="scientific">Kribbella soli</name>
    <dbReference type="NCBI Taxonomy" id="1124743"/>
    <lineage>
        <taxon>Bacteria</taxon>
        <taxon>Bacillati</taxon>
        <taxon>Actinomycetota</taxon>
        <taxon>Actinomycetes</taxon>
        <taxon>Propionibacteriales</taxon>
        <taxon>Kribbellaceae</taxon>
        <taxon>Kribbella</taxon>
    </lineage>
</organism>
<name>A0A4R0HJU7_9ACTN</name>
<protein>
    <submittedName>
        <fullName evidence="1">Uncharacterized protein</fullName>
    </submittedName>
</protein>
<dbReference type="OrthoDB" id="4559210at2"/>
<reference evidence="1 2" key="1">
    <citation type="submission" date="2019-02" db="EMBL/GenBank/DDBJ databases">
        <title>Kribbella capetownensis sp. nov. and Kribbella speibonae sp. nov., isolated from soil.</title>
        <authorList>
            <person name="Curtis S.M."/>
            <person name="Norton I."/>
            <person name="Everest G.J."/>
            <person name="Meyers P.R."/>
        </authorList>
    </citation>
    <scope>NUCLEOTIDE SEQUENCE [LARGE SCALE GENOMIC DNA]</scope>
    <source>
        <strain evidence="1 2">KCTC 29219</strain>
    </source>
</reference>
<keyword evidence="2" id="KW-1185">Reference proteome</keyword>
<evidence type="ECO:0000313" key="2">
    <source>
        <dbReference type="Proteomes" id="UP000292346"/>
    </source>
</evidence>
<dbReference type="AlphaFoldDB" id="A0A4R0HJU7"/>
<evidence type="ECO:0000313" key="1">
    <source>
        <dbReference type="EMBL" id="TCC10468.1"/>
    </source>
</evidence>